<reference evidence="2" key="1">
    <citation type="submission" date="2021-06" db="EMBL/GenBank/DDBJ databases">
        <authorList>
            <person name="Hodson N. C."/>
            <person name="Mongue J. A."/>
            <person name="Jaron S. K."/>
        </authorList>
    </citation>
    <scope>NUCLEOTIDE SEQUENCE</scope>
</reference>
<name>A0A8J2PGW3_9HEXA</name>
<feature type="non-terminal residue" evidence="2">
    <location>
        <position position="1"/>
    </location>
</feature>
<evidence type="ECO:0000313" key="2">
    <source>
        <dbReference type="EMBL" id="CAG7785609.1"/>
    </source>
</evidence>
<dbReference type="EMBL" id="CAJVCH010299738">
    <property type="protein sequence ID" value="CAG7785609.1"/>
    <property type="molecule type" value="Genomic_DNA"/>
</dbReference>
<proteinExistence type="predicted"/>
<keyword evidence="3" id="KW-1185">Reference proteome</keyword>
<dbReference type="Proteomes" id="UP000708208">
    <property type="component" value="Unassembled WGS sequence"/>
</dbReference>
<evidence type="ECO:0000313" key="1">
    <source>
        <dbReference type="EMBL" id="CAG7733916.1"/>
    </source>
</evidence>
<comment type="caution">
    <text evidence="2">The sequence shown here is derived from an EMBL/GenBank/DDBJ whole genome shotgun (WGS) entry which is preliminary data.</text>
</comment>
<accession>A0A8J2PGW3</accession>
<feature type="non-terminal residue" evidence="2">
    <location>
        <position position="24"/>
    </location>
</feature>
<gene>
    <name evidence="1" type="ORF">AFUS01_LOCUS22332</name>
    <name evidence="2" type="ORF">AFUS01_LOCUS24224</name>
</gene>
<sequence>KPAENPVDPKGTFVCSICENSFQG</sequence>
<dbReference type="AlphaFoldDB" id="A0A8J2PGW3"/>
<organism evidence="2 3">
    <name type="scientific">Allacma fusca</name>
    <dbReference type="NCBI Taxonomy" id="39272"/>
    <lineage>
        <taxon>Eukaryota</taxon>
        <taxon>Metazoa</taxon>
        <taxon>Ecdysozoa</taxon>
        <taxon>Arthropoda</taxon>
        <taxon>Hexapoda</taxon>
        <taxon>Collembola</taxon>
        <taxon>Symphypleona</taxon>
        <taxon>Sminthuridae</taxon>
        <taxon>Allacma</taxon>
    </lineage>
</organism>
<evidence type="ECO:0000313" key="3">
    <source>
        <dbReference type="Proteomes" id="UP000708208"/>
    </source>
</evidence>
<dbReference type="EMBL" id="CAJVCH010258868">
    <property type="protein sequence ID" value="CAG7733916.1"/>
    <property type="molecule type" value="Genomic_DNA"/>
</dbReference>
<protein>
    <submittedName>
        <fullName evidence="2">Uncharacterized protein</fullName>
    </submittedName>
</protein>